<proteinExistence type="predicted"/>
<organism evidence="1 2">
    <name type="scientific">Salinicoccus roseus</name>
    <dbReference type="NCBI Taxonomy" id="45670"/>
    <lineage>
        <taxon>Bacteria</taxon>
        <taxon>Bacillati</taxon>
        <taxon>Bacillota</taxon>
        <taxon>Bacilli</taxon>
        <taxon>Bacillales</taxon>
        <taxon>Staphylococcaceae</taxon>
        <taxon>Salinicoccus</taxon>
    </lineage>
</organism>
<protein>
    <recommendedName>
        <fullName evidence="3">PD-(D/E)XK nuclease superfamily protein</fullName>
    </recommendedName>
</protein>
<gene>
    <name evidence="1" type="ORF">CFN03_06225</name>
</gene>
<evidence type="ECO:0008006" key="3">
    <source>
        <dbReference type="Google" id="ProtNLM"/>
    </source>
</evidence>
<dbReference type="EMBL" id="NPEZ01000002">
    <property type="protein sequence ID" value="OZT77531.1"/>
    <property type="molecule type" value="Genomic_DNA"/>
</dbReference>
<sequence length="411" mass="48817">MRGIGFLHLNWELGRLEKLITREEREALQNFLMDINELEKVEAQTSKFNVFETLGIVNMEIRHSNVLGWLFSPNEQHGFSDAFIKRFMQEIVQGYEGSGDTLDPLKVLLWDYHDLIVRREWQNIDLLAISESNRFVLVIENKVWSRESKHQLNKYYEIIQDNFPGYHQVFIYLTPFGDEASNPEIWTSMDYSGVMQMIEYCLESRQNMMENSVRLFIEQYMDTLRRYVVGDSNLEKLCQDIYFKHKKALDLIFEYKPDMYSDVSARIQEMIKENDDLVLDDSNKTMIRFTTKQLDQTVENEGRGWTSSRRILLFEFQNTTRGLRVKLIIGPGEEHIRERLYDIVSDKPAIFKGKNKKLTTAYTTVYVKNILDYNESYELDHEKLHDAIKNKMDKFFRDDLKNLEKAVLTEY</sequence>
<dbReference type="Proteomes" id="UP000216682">
    <property type="component" value="Unassembled WGS sequence"/>
</dbReference>
<evidence type="ECO:0000313" key="2">
    <source>
        <dbReference type="Proteomes" id="UP000216682"/>
    </source>
</evidence>
<name>A0A265E7F7_9STAP</name>
<accession>A0A265E7F7</accession>
<dbReference type="InterPro" id="IPR029470">
    <property type="entry name" value="PDDEXK_4"/>
</dbReference>
<comment type="caution">
    <text evidence="1">The sequence shown here is derived from an EMBL/GenBank/DDBJ whole genome shotgun (WGS) entry which is preliminary data.</text>
</comment>
<reference evidence="1 2" key="1">
    <citation type="submission" date="2017-07" db="EMBL/GenBank/DDBJ databases">
        <title>Shotgun whole genome sequences of three halophilic bacterial isolates.</title>
        <authorList>
            <person name="Pozzo T."/>
            <person name="Higdon S.M."/>
            <person name="Quillaguaman J."/>
        </authorList>
    </citation>
    <scope>NUCLEOTIDE SEQUENCE [LARGE SCALE GENOMIC DNA]</scope>
    <source>
        <strain evidence="1 2">BU-1</strain>
    </source>
</reference>
<evidence type="ECO:0000313" key="1">
    <source>
        <dbReference type="EMBL" id="OZT77531.1"/>
    </source>
</evidence>
<dbReference type="AlphaFoldDB" id="A0A265E7F7"/>
<dbReference type="Pfam" id="PF14281">
    <property type="entry name" value="PDDEXK_4"/>
    <property type="match status" value="1"/>
</dbReference>